<reference evidence="3" key="1">
    <citation type="journal article" date="2019" name="Int. J. Syst. Evol. Microbiol.">
        <title>The Global Catalogue of Microorganisms (GCM) 10K type strain sequencing project: providing services to taxonomists for standard genome sequencing and annotation.</title>
        <authorList>
            <consortium name="The Broad Institute Genomics Platform"/>
            <consortium name="The Broad Institute Genome Sequencing Center for Infectious Disease"/>
            <person name="Wu L."/>
            <person name="Ma J."/>
        </authorList>
    </citation>
    <scope>NUCLEOTIDE SEQUENCE [LARGE SCALE GENOMIC DNA]</scope>
    <source>
        <strain evidence="3">JCM 17805</strain>
    </source>
</reference>
<dbReference type="Gene3D" id="1.10.10.10">
    <property type="entry name" value="Winged helix-like DNA-binding domain superfamily/Winged helix DNA-binding domain"/>
    <property type="match status" value="1"/>
</dbReference>
<keyword evidence="3" id="KW-1185">Reference proteome</keyword>
<comment type="caution">
    <text evidence="2">The sequence shown here is derived from an EMBL/GenBank/DDBJ whole genome shotgun (WGS) entry which is preliminary data.</text>
</comment>
<gene>
    <name evidence="2" type="ORF">GCM10023116_14880</name>
</gene>
<dbReference type="InterPro" id="IPR054105">
    <property type="entry name" value="WHD_NrtR"/>
</dbReference>
<evidence type="ECO:0000313" key="3">
    <source>
        <dbReference type="Proteomes" id="UP001500604"/>
    </source>
</evidence>
<dbReference type="EMBL" id="BAABFL010000124">
    <property type="protein sequence ID" value="GAA4649214.1"/>
    <property type="molecule type" value="Genomic_DNA"/>
</dbReference>
<dbReference type="SUPFAM" id="SSF46785">
    <property type="entry name" value="Winged helix' DNA-binding domain"/>
    <property type="match status" value="1"/>
</dbReference>
<feature type="domain" description="NrtR DNA-binding winged helix" evidence="1">
    <location>
        <begin position="150"/>
        <end position="208"/>
    </location>
</feature>
<evidence type="ECO:0000313" key="2">
    <source>
        <dbReference type="EMBL" id="GAA4649214.1"/>
    </source>
</evidence>
<name>A0ABP8V1C3_9GAMM</name>
<protein>
    <submittedName>
        <fullName evidence="2">NUDIX domain-containing protein</fullName>
    </submittedName>
</protein>
<dbReference type="CDD" id="cd18873">
    <property type="entry name" value="NUDIX_NadM_like"/>
    <property type="match status" value="1"/>
</dbReference>
<proteinExistence type="predicted"/>
<dbReference type="Gene3D" id="3.90.79.10">
    <property type="entry name" value="Nucleoside Triphosphate Pyrophosphohydrolase"/>
    <property type="match status" value="1"/>
</dbReference>
<dbReference type="InterPro" id="IPR015797">
    <property type="entry name" value="NUDIX_hydrolase-like_dom_sf"/>
</dbReference>
<evidence type="ECO:0000259" key="1">
    <source>
        <dbReference type="Pfam" id="PF21906"/>
    </source>
</evidence>
<dbReference type="SUPFAM" id="SSF55811">
    <property type="entry name" value="Nudix"/>
    <property type="match status" value="1"/>
</dbReference>
<sequence length="227" mass="25324">MSVSTALISVDVAAFRIHEGKLQVLTRLPDAQATTVKPALPAGRIKPELDNELDDAARRQVRTLIDAEPGYLEQVASIGNHYRDSRGWSLTVVYCALLGADLAISDSPLACWCDIQDGSPVCALSYDHTALVEEAIRRLQSKIQYTTIPLYLLPELFTLADIRDAFRIILGKAPPMRSIRNRFLAGNLLEDSGQKRRGSNRPASLYRLADRNCTRLFNRLYHTTQSE</sequence>
<dbReference type="Pfam" id="PF21906">
    <property type="entry name" value="WHD_NrtR"/>
    <property type="match status" value="1"/>
</dbReference>
<dbReference type="InterPro" id="IPR036388">
    <property type="entry name" value="WH-like_DNA-bd_sf"/>
</dbReference>
<accession>A0ABP8V1C3</accession>
<dbReference type="Proteomes" id="UP001500604">
    <property type="component" value="Unassembled WGS sequence"/>
</dbReference>
<organism evidence="2 3">
    <name type="scientific">Kistimonas scapharcae</name>
    <dbReference type="NCBI Taxonomy" id="1036133"/>
    <lineage>
        <taxon>Bacteria</taxon>
        <taxon>Pseudomonadati</taxon>
        <taxon>Pseudomonadota</taxon>
        <taxon>Gammaproteobacteria</taxon>
        <taxon>Oceanospirillales</taxon>
        <taxon>Endozoicomonadaceae</taxon>
        <taxon>Kistimonas</taxon>
    </lineage>
</organism>
<dbReference type="InterPro" id="IPR036390">
    <property type="entry name" value="WH_DNA-bd_sf"/>
</dbReference>
<dbReference type="RefSeq" id="WP_345194989.1">
    <property type="nucleotide sequence ID" value="NZ_BAABFL010000124.1"/>
</dbReference>